<keyword evidence="3 6" id="KW-0378">Hydrolase</keyword>
<evidence type="ECO:0000256" key="3">
    <source>
        <dbReference type="ARBA" id="ARBA00022801"/>
    </source>
</evidence>
<keyword evidence="7" id="KW-1185">Reference proteome</keyword>
<evidence type="ECO:0000313" key="6">
    <source>
        <dbReference type="EMBL" id="MFM9646591.1"/>
    </source>
</evidence>
<evidence type="ECO:0000256" key="1">
    <source>
        <dbReference type="ARBA" id="ARBA00022612"/>
    </source>
</evidence>
<evidence type="ECO:0000313" key="7">
    <source>
        <dbReference type="Proteomes" id="UP001631993"/>
    </source>
</evidence>
<proteinExistence type="predicted"/>
<keyword evidence="1" id="KW-1188">Viral release from host cell</keyword>
<dbReference type="Pfam" id="PF04586">
    <property type="entry name" value="Peptidase_S78"/>
    <property type="match status" value="1"/>
</dbReference>
<dbReference type="InterPro" id="IPR054613">
    <property type="entry name" value="Peptidase_S78_dom"/>
</dbReference>
<dbReference type="GO" id="GO:0008233">
    <property type="term" value="F:peptidase activity"/>
    <property type="evidence" value="ECO:0007669"/>
    <property type="project" value="UniProtKB-KW"/>
</dbReference>
<feature type="region of interest" description="Disordered" evidence="4">
    <location>
        <begin position="230"/>
        <end position="268"/>
    </location>
</feature>
<keyword evidence="2 6" id="KW-0645">Protease</keyword>
<dbReference type="EC" id="3.4.21.-" evidence="6"/>
<evidence type="ECO:0000256" key="4">
    <source>
        <dbReference type="SAM" id="MobiDB-lite"/>
    </source>
</evidence>
<accession>A0ABW9IDK7</accession>
<name>A0ABW9IDK7_STRGJ</name>
<dbReference type="EMBL" id="JBJVNE010000005">
    <property type="protein sequence ID" value="MFM9646591.1"/>
    <property type="molecule type" value="Genomic_DNA"/>
</dbReference>
<dbReference type="RefSeq" id="WP_369279661.1">
    <property type="nucleotide sequence ID" value="NZ_JBJVMW010000053.1"/>
</dbReference>
<evidence type="ECO:0000256" key="2">
    <source>
        <dbReference type="ARBA" id="ARBA00022670"/>
    </source>
</evidence>
<dbReference type="Proteomes" id="UP001631993">
    <property type="component" value="Unassembled WGS sequence"/>
</dbReference>
<dbReference type="GO" id="GO:0006508">
    <property type="term" value="P:proteolysis"/>
    <property type="evidence" value="ECO:0007669"/>
    <property type="project" value="UniProtKB-KW"/>
</dbReference>
<comment type="caution">
    <text evidence="6">The sequence shown here is derived from an EMBL/GenBank/DDBJ whole genome shotgun (WGS) entry which is preliminary data.</text>
</comment>
<feature type="compositionally biased region" description="Low complexity" evidence="4">
    <location>
        <begin position="232"/>
        <end position="247"/>
    </location>
</feature>
<organism evidence="6 7">
    <name type="scientific">Streptomyces galilaeus</name>
    <dbReference type="NCBI Taxonomy" id="33899"/>
    <lineage>
        <taxon>Bacteria</taxon>
        <taxon>Bacillati</taxon>
        <taxon>Actinomycetota</taxon>
        <taxon>Actinomycetes</taxon>
        <taxon>Kitasatosporales</taxon>
        <taxon>Streptomycetaceae</taxon>
        <taxon>Streptomyces</taxon>
    </lineage>
</organism>
<evidence type="ECO:0000259" key="5">
    <source>
        <dbReference type="Pfam" id="PF04586"/>
    </source>
</evidence>
<gene>
    <name evidence="6" type="ORF">ACKI1S_10615</name>
</gene>
<protein>
    <submittedName>
        <fullName evidence="6">HK97 family phage prohead protease</fullName>
        <ecNumber evidence="6">3.4.21.-</ecNumber>
    </submittedName>
</protein>
<reference evidence="6 7" key="1">
    <citation type="submission" date="2024-12" db="EMBL/GenBank/DDBJ databases">
        <title>Forecasting of Potato common scab and diversities of Pathogenic streptomyces spp. in china.</title>
        <authorList>
            <person name="Handique U."/>
            <person name="Wu J."/>
        </authorList>
    </citation>
    <scope>NUCLEOTIDE SEQUENCE [LARGE SCALE GENOMIC DNA]</scope>
    <source>
        <strain evidence="6 7">ZRIMU1585</strain>
    </source>
</reference>
<sequence>MAAIRGLKLIRGAVAAPAMTKVRADGEPAGDGAAAADAGDVMTVEFSRFDAWYEIDSWYEGRFLERTAKGSFKRTIKALGPAGVKVFFNHGRDMQIGSKVLGVAELLEERETSPYMEVPLLDTSYNRDLVPGLRAGAYGSSFMFEVVREDWNHDPGVADHNPEGLPERTIKEVRLFEAGPVTWPANPDATAGLRSVRSGVDWLMESLGDQEQEHREELVRSFAAFRAMHGLSTSSAEEPAAPARSTPQTPAPGPAPARHVEGGLSPAARARRLTLLGVRN</sequence>
<feature type="domain" description="Prohead serine protease" evidence="5">
    <location>
        <begin position="54"/>
        <end position="192"/>
    </location>
</feature>